<accession>A0A6P2BYQ3</accession>
<dbReference type="PROSITE" id="PS50926">
    <property type="entry name" value="TRAM"/>
    <property type="match status" value="1"/>
</dbReference>
<dbReference type="AlphaFoldDB" id="A0A6P2BYQ3"/>
<dbReference type="PANTHER" id="PTHR11061:SF30">
    <property type="entry name" value="TRNA (URACIL(54)-C(5))-METHYLTRANSFERASE"/>
    <property type="match status" value="1"/>
</dbReference>
<evidence type="ECO:0000256" key="3">
    <source>
        <dbReference type="ARBA" id="ARBA00022691"/>
    </source>
</evidence>
<feature type="active site" evidence="5">
    <location>
        <position position="425"/>
    </location>
</feature>
<keyword evidence="3 4" id="KW-0949">S-adenosyl-L-methionine</keyword>
<keyword evidence="2 4" id="KW-0808">Transferase</keyword>
<dbReference type="InterPro" id="IPR012340">
    <property type="entry name" value="NA-bd_OB-fold"/>
</dbReference>
<feature type="domain" description="TRAM" evidence="7">
    <location>
        <begin position="40"/>
        <end position="99"/>
    </location>
</feature>
<dbReference type="InterPro" id="IPR029063">
    <property type="entry name" value="SAM-dependent_MTases_sf"/>
</dbReference>
<dbReference type="GO" id="GO:0070041">
    <property type="term" value="F:rRNA (uridine-C5-)-methyltransferase activity"/>
    <property type="evidence" value="ECO:0007669"/>
    <property type="project" value="TreeGrafter"/>
</dbReference>
<dbReference type="InterPro" id="IPR002792">
    <property type="entry name" value="TRAM_dom"/>
</dbReference>
<dbReference type="Pfam" id="PF05958">
    <property type="entry name" value="tRNA_U5-meth_tr"/>
    <property type="match status" value="1"/>
</dbReference>
<evidence type="ECO:0000256" key="6">
    <source>
        <dbReference type="SAM" id="MobiDB-lite"/>
    </source>
</evidence>
<feature type="binding site" evidence="4">
    <location>
        <position position="329"/>
    </location>
    <ligand>
        <name>S-adenosyl-L-methionine</name>
        <dbReference type="ChEBI" id="CHEBI:59789"/>
    </ligand>
</feature>
<dbReference type="PANTHER" id="PTHR11061">
    <property type="entry name" value="RNA M5U METHYLTRANSFERASE"/>
    <property type="match status" value="1"/>
</dbReference>
<comment type="caution">
    <text evidence="8">The sequence shown here is derived from an EMBL/GenBank/DDBJ whole genome shotgun (WGS) entry which is preliminary data.</text>
</comment>
<dbReference type="CDD" id="cd02440">
    <property type="entry name" value="AdoMet_MTases"/>
    <property type="match status" value="1"/>
</dbReference>
<dbReference type="InterPro" id="IPR010280">
    <property type="entry name" value="U5_MeTrfase_fam"/>
</dbReference>
<feature type="binding site" evidence="4">
    <location>
        <position position="353"/>
    </location>
    <ligand>
        <name>S-adenosyl-L-methionine</name>
        <dbReference type="ChEBI" id="CHEBI:59789"/>
    </ligand>
</feature>
<dbReference type="PROSITE" id="PS01231">
    <property type="entry name" value="TRMA_2"/>
    <property type="match status" value="1"/>
</dbReference>
<name>A0A6P2BYQ3_9ACTN</name>
<feature type="binding site" evidence="4">
    <location>
        <position position="397"/>
    </location>
    <ligand>
        <name>S-adenosyl-L-methionine</name>
        <dbReference type="ChEBI" id="CHEBI:59789"/>
    </ligand>
</feature>
<sequence>MPGVVPSAQGRSRQGERRRPGAVGGAVPRSATTAPRDEGPYRVGLEIEVTVGDAAQGGWCVARPDGLPVIFVRHALPGERVLARVTEVTAKFARADAVEIRQASPDRVTPPCPAAHPGGCGGCDWQHASLPAQRALKASVIAQQLKRLAGIDRAVTVEPLPGDGTLGDRTPGLGWRTRVQFAVGREGIAGLRAHRSHEVIDIGDCLIAHDAIRELDIPGHDWSGAATVEAAAGSADVPDNVAVTVISGGAPSKGKTHGNRNQRGAGRLPGHKRTLVEGRPYLAEHAAGRIWQVGSDGFWQVHPAAADTLCAAVVAGLRPEAGDSVVDLYCGAGLFAGAVAPFVGEGGAVTGIESDQAAVRNARQNLADYPWAQFRKTDVAKAAEDGDLPDARLIIADPPRAGLAREVIGYLTGEGQAERFAYVSCDPATLARDLGLLLEGGWRLDELRAFDAFPMTHHVECVAVLSRGH</sequence>
<evidence type="ECO:0000259" key="7">
    <source>
        <dbReference type="PROSITE" id="PS50926"/>
    </source>
</evidence>
<evidence type="ECO:0000256" key="4">
    <source>
        <dbReference type="PROSITE-ProRule" id="PRU01024"/>
    </source>
</evidence>
<keyword evidence="1 4" id="KW-0489">Methyltransferase</keyword>
<dbReference type="InterPro" id="IPR030391">
    <property type="entry name" value="MeTrfase_TrmA_CS"/>
</dbReference>
<gene>
    <name evidence="8" type="ORF">EAS64_23380</name>
</gene>
<dbReference type="Pfam" id="PF01938">
    <property type="entry name" value="TRAM"/>
    <property type="match status" value="1"/>
</dbReference>
<feature type="binding site" evidence="4">
    <location>
        <position position="300"/>
    </location>
    <ligand>
        <name>S-adenosyl-L-methionine</name>
        <dbReference type="ChEBI" id="CHEBI:59789"/>
    </ligand>
</feature>
<protein>
    <submittedName>
        <fullName evidence="8">Class I SAM-dependent RNA methyltransferase</fullName>
    </submittedName>
</protein>
<keyword evidence="9" id="KW-1185">Reference proteome</keyword>
<dbReference type="GO" id="GO:0070475">
    <property type="term" value="P:rRNA base methylation"/>
    <property type="evidence" value="ECO:0007669"/>
    <property type="project" value="TreeGrafter"/>
</dbReference>
<dbReference type="InterPro" id="IPR030390">
    <property type="entry name" value="MeTrfase_TrmA_AS"/>
</dbReference>
<dbReference type="SUPFAM" id="SSF50249">
    <property type="entry name" value="Nucleic acid-binding proteins"/>
    <property type="match status" value="1"/>
</dbReference>
<evidence type="ECO:0000313" key="8">
    <source>
        <dbReference type="EMBL" id="TVZ03351.1"/>
    </source>
</evidence>
<evidence type="ECO:0000313" key="9">
    <source>
        <dbReference type="Proteomes" id="UP000460272"/>
    </source>
</evidence>
<reference evidence="8 9" key="1">
    <citation type="submission" date="2018-11" db="EMBL/GenBank/DDBJ databases">
        <title>Trebonia kvetii gen.nov., sp.nov., a novel acidophilic actinobacterium, and proposal of the new actinobacterial family Treboniaceae fam. nov.</title>
        <authorList>
            <person name="Rapoport D."/>
            <person name="Sagova-Mareckova M."/>
            <person name="Sedlacek I."/>
            <person name="Provaznik J."/>
            <person name="Kralova S."/>
            <person name="Pavlinic D."/>
            <person name="Benes V."/>
            <person name="Kopecky J."/>
        </authorList>
    </citation>
    <scope>NUCLEOTIDE SEQUENCE [LARGE SCALE GENOMIC DNA]</scope>
    <source>
        <strain evidence="8 9">15Tr583</strain>
    </source>
</reference>
<dbReference type="Gene3D" id="2.40.50.1070">
    <property type="match status" value="1"/>
</dbReference>
<evidence type="ECO:0000256" key="2">
    <source>
        <dbReference type="ARBA" id="ARBA00022679"/>
    </source>
</evidence>
<evidence type="ECO:0000256" key="1">
    <source>
        <dbReference type="ARBA" id="ARBA00022603"/>
    </source>
</evidence>
<dbReference type="PROSITE" id="PS01230">
    <property type="entry name" value="TRMA_1"/>
    <property type="match status" value="1"/>
</dbReference>
<dbReference type="Gene3D" id="2.40.50.140">
    <property type="entry name" value="Nucleic acid-binding proteins"/>
    <property type="match status" value="1"/>
</dbReference>
<dbReference type="Gene3D" id="3.40.50.150">
    <property type="entry name" value="Vaccinia Virus protein VP39"/>
    <property type="match status" value="1"/>
</dbReference>
<dbReference type="PROSITE" id="PS51687">
    <property type="entry name" value="SAM_MT_RNA_M5U"/>
    <property type="match status" value="1"/>
</dbReference>
<dbReference type="Proteomes" id="UP000460272">
    <property type="component" value="Unassembled WGS sequence"/>
</dbReference>
<evidence type="ECO:0000256" key="5">
    <source>
        <dbReference type="PROSITE-ProRule" id="PRU10015"/>
    </source>
</evidence>
<feature type="region of interest" description="Disordered" evidence="6">
    <location>
        <begin position="248"/>
        <end position="270"/>
    </location>
</feature>
<organism evidence="8 9">
    <name type="scientific">Trebonia kvetii</name>
    <dbReference type="NCBI Taxonomy" id="2480626"/>
    <lineage>
        <taxon>Bacteria</taxon>
        <taxon>Bacillati</taxon>
        <taxon>Actinomycetota</taxon>
        <taxon>Actinomycetes</taxon>
        <taxon>Streptosporangiales</taxon>
        <taxon>Treboniaceae</taxon>
        <taxon>Trebonia</taxon>
    </lineage>
</organism>
<feature type="region of interest" description="Disordered" evidence="6">
    <location>
        <begin position="1"/>
        <end position="39"/>
    </location>
</feature>
<dbReference type="EMBL" id="RPFW01000004">
    <property type="protein sequence ID" value="TVZ03351.1"/>
    <property type="molecule type" value="Genomic_DNA"/>
</dbReference>
<dbReference type="RefSeq" id="WP_145856031.1">
    <property type="nucleotide sequence ID" value="NZ_RPFW01000004.1"/>
</dbReference>
<feature type="active site" description="Nucleophile" evidence="4">
    <location>
        <position position="425"/>
    </location>
</feature>
<dbReference type="OrthoDB" id="9804590at2"/>
<dbReference type="SUPFAM" id="SSF53335">
    <property type="entry name" value="S-adenosyl-L-methionine-dependent methyltransferases"/>
    <property type="match status" value="1"/>
</dbReference>
<proteinExistence type="inferred from homology"/>
<comment type="similarity">
    <text evidence="4">Belongs to the class I-like SAM-binding methyltransferase superfamily. RNA M5U methyltransferase family.</text>
</comment>